<comment type="similarity">
    <text evidence="1">Belongs to the MTFP1 family.</text>
</comment>
<accession>A0A7D9ED01</accession>
<comment type="caution">
    <text evidence="4">The sequence shown here is derived from an EMBL/GenBank/DDBJ whole genome shotgun (WGS) entry which is preliminary data.</text>
</comment>
<dbReference type="Proteomes" id="UP001152795">
    <property type="component" value="Unassembled WGS sequence"/>
</dbReference>
<evidence type="ECO:0000256" key="1">
    <source>
        <dbReference type="ARBA" id="ARBA00009224"/>
    </source>
</evidence>
<dbReference type="GO" id="GO:0000266">
    <property type="term" value="P:mitochondrial fission"/>
    <property type="evidence" value="ECO:0007669"/>
    <property type="project" value="TreeGrafter"/>
</dbReference>
<keyword evidence="5" id="KW-1185">Reference proteome</keyword>
<protein>
    <recommendedName>
        <fullName evidence="2">Mitochondrial fission process protein 1</fullName>
    </recommendedName>
    <alternativeName>
        <fullName evidence="3">Mitochondrial 18 kDa protein</fullName>
    </alternativeName>
</protein>
<organism evidence="4 5">
    <name type="scientific">Paramuricea clavata</name>
    <name type="common">Red gorgonian</name>
    <name type="synonym">Violescent sea-whip</name>
    <dbReference type="NCBI Taxonomy" id="317549"/>
    <lineage>
        <taxon>Eukaryota</taxon>
        <taxon>Metazoa</taxon>
        <taxon>Cnidaria</taxon>
        <taxon>Anthozoa</taxon>
        <taxon>Octocorallia</taxon>
        <taxon>Malacalcyonacea</taxon>
        <taxon>Plexauridae</taxon>
        <taxon>Paramuricea</taxon>
    </lineage>
</organism>
<sequence length="130" mass="14460">TKENLPQELRLRSCAEAFIEAVTWQGLASVAIPGFTINRICYVMGIVLRRFASRVPPGTQSWITTAVGLGAIPIIIHPIDRSVDYIMAEAIKLSGEFGVEHNIDHSDGWSFPGPDTHLVQEDYEHNLDLF</sequence>
<evidence type="ECO:0000313" key="4">
    <source>
        <dbReference type="EMBL" id="CAB4007443.1"/>
    </source>
</evidence>
<dbReference type="EMBL" id="CACRXK020005800">
    <property type="protein sequence ID" value="CAB4007443.1"/>
    <property type="molecule type" value="Genomic_DNA"/>
</dbReference>
<dbReference type="PANTHER" id="PTHR11001:SF2">
    <property type="entry name" value="MITOCHONDRIAL FISSION PROCESS PROTEIN 1"/>
    <property type="match status" value="1"/>
</dbReference>
<dbReference type="OrthoDB" id="424969at2759"/>
<evidence type="ECO:0000313" key="5">
    <source>
        <dbReference type="Proteomes" id="UP001152795"/>
    </source>
</evidence>
<reference evidence="4" key="1">
    <citation type="submission" date="2020-04" db="EMBL/GenBank/DDBJ databases">
        <authorList>
            <person name="Alioto T."/>
            <person name="Alioto T."/>
            <person name="Gomez Garrido J."/>
        </authorList>
    </citation>
    <scope>NUCLEOTIDE SEQUENCE</scope>
    <source>
        <strain evidence="4">A484AB</strain>
    </source>
</reference>
<gene>
    <name evidence="4" type="ORF">PACLA_8A088855</name>
</gene>
<dbReference type="InterPro" id="IPR019560">
    <property type="entry name" value="Mitochondrial_18_kDa_protein"/>
</dbReference>
<proteinExistence type="inferred from homology"/>
<evidence type="ECO:0000256" key="2">
    <source>
        <dbReference type="ARBA" id="ARBA00017835"/>
    </source>
</evidence>
<name>A0A7D9ED01_PARCT</name>
<dbReference type="Pfam" id="PF10558">
    <property type="entry name" value="MTP18"/>
    <property type="match status" value="1"/>
</dbReference>
<evidence type="ECO:0000256" key="3">
    <source>
        <dbReference type="ARBA" id="ARBA00029631"/>
    </source>
</evidence>
<dbReference type="AlphaFoldDB" id="A0A7D9ED01"/>
<dbReference type="GO" id="GO:0005739">
    <property type="term" value="C:mitochondrion"/>
    <property type="evidence" value="ECO:0007669"/>
    <property type="project" value="TreeGrafter"/>
</dbReference>
<dbReference type="PANTHER" id="PTHR11001">
    <property type="entry name" value="MITOCHONDRIAL FISSION PROCESS PROTEIN 1"/>
    <property type="match status" value="1"/>
</dbReference>
<feature type="non-terminal residue" evidence="4">
    <location>
        <position position="1"/>
    </location>
</feature>